<proteinExistence type="predicted"/>
<dbReference type="EMBL" id="LR796167">
    <property type="protein sequence ID" value="CAB4123158.1"/>
    <property type="molecule type" value="Genomic_DNA"/>
</dbReference>
<accession>A0A6J5KLP8</accession>
<protein>
    <submittedName>
        <fullName evidence="1">Uncharacterized protein</fullName>
    </submittedName>
</protein>
<evidence type="ECO:0000313" key="1">
    <source>
        <dbReference type="EMBL" id="CAB4123158.1"/>
    </source>
</evidence>
<organism evidence="1">
    <name type="scientific">uncultured Caudovirales phage</name>
    <dbReference type="NCBI Taxonomy" id="2100421"/>
    <lineage>
        <taxon>Viruses</taxon>
        <taxon>Duplodnaviria</taxon>
        <taxon>Heunggongvirae</taxon>
        <taxon>Uroviricota</taxon>
        <taxon>Caudoviricetes</taxon>
        <taxon>Peduoviridae</taxon>
        <taxon>Maltschvirus</taxon>
        <taxon>Maltschvirus maltsch</taxon>
    </lineage>
</organism>
<reference evidence="1" key="1">
    <citation type="submission" date="2020-04" db="EMBL/GenBank/DDBJ databases">
        <authorList>
            <person name="Chiriac C."/>
            <person name="Salcher M."/>
            <person name="Ghai R."/>
            <person name="Kavagutti S V."/>
        </authorList>
    </citation>
    <scope>NUCLEOTIDE SEQUENCE</scope>
</reference>
<gene>
    <name evidence="1" type="ORF">UFOVP29_317</name>
</gene>
<sequence>MTQADKDNSINVRRAPNPWAASLDVKRRSADAARSHSDFFSNPEHQDRVTQVQRIVNGFFTIRKGMYINFRAGHGKPFTVVKVDNPEFPRLPRKQIEEQYRAPLRELDVEIVFSKQTNSYLFRIN</sequence>
<name>A0A6J5KLP8_9CAUD</name>